<evidence type="ECO:0000313" key="3">
    <source>
        <dbReference type="Proteomes" id="UP000092993"/>
    </source>
</evidence>
<evidence type="ECO:0000256" key="1">
    <source>
        <dbReference type="SAM" id="MobiDB-lite"/>
    </source>
</evidence>
<keyword evidence="3" id="KW-1185">Reference proteome</keyword>
<comment type="caution">
    <text evidence="2">The sequence shown here is derived from an EMBL/GenBank/DDBJ whole genome shotgun (WGS) entry which is preliminary data.</text>
</comment>
<dbReference type="Proteomes" id="UP000092993">
    <property type="component" value="Unassembled WGS sequence"/>
</dbReference>
<evidence type="ECO:0000313" key="2">
    <source>
        <dbReference type="EMBL" id="OBZ69851.1"/>
    </source>
</evidence>
<organism evidence="2 3">
    <name type="scientific">Grifola frondosa</name>
    <name type="common">Maitake</name>
    <name type="synonym">Polyporus frondosus</name>
    <dbReference type="NCBI Taxonomy" id="5627"/>
    <lineage>
        <taxon>Eukaryota</taxon>
        <taxon>Fungi</taxon>
        <taxon>Dikarya</taxon>
        <taxon>Basidiomycota</taxon>
        <taxon>Agaricomycotina</taxon>
        <taxon>Agaricomycetes</taxon>
        <taxon>Polyporales</taxon>
        <taxon>Grifolaceae</taxon>
        <taxon>Grifola</taxon>
    </lineage>
</organism>
<accession>A0A1C7LYR8</accession>
<dbReference type="AlphaFoldDB" id="A0A1C7LYR8"/>
<proteinExistence type="predicted"/>
<feature type="region of interest" description="Disordered" evidence="1">
    <location>
        <begin position="100"/>
        <end position="142"/>
    </location>
</feature>
<dbReference type="EMBL" id="LUGG01000015">
    <property type="protein sequence ID" value="OBZ69851.1"/>
    <property type="molecule type" value="Genomic_DNA"/>
</dbReference>
<name>A0A1C7LYR8_GRIFR</name>
<sequence>MTMMEVDTYLSQLLGSMTIDGQWQCTDVKGKRRARANTAKSTGDPRRKHVRFVRLRGLDLPAKPLGILKLHRRRTATLRLRTSPEHLWTDLRGTLRHHGRGVSGSHLHSPRGILRVPAGPSHMRGGLQRSRSEPGAQGLARR</sequence>
<protein>
    <submittedName>
        <fullName evidence="2">Uncharacterized protein</fullName>
    </submittedName>
</protein>
<reference evidence="2 3" key="1">
    <citation type="submission" date="2016-03" db="EMBL/GenBank/DDBJ databases">
        <title>Whole genome sequencing of Grifola frondosa 9006-11.</title>
        <authorList>
            <person name="Min B."/>
            <person name="Park H."/>
            <person name="Kim J.-G."/>
            <person name="Cho H."/>
            <person name="Oh Y.-L."/>
            <person name="Kong W.-S."/>
            <person name="Choi I.-G."/>
        </authorList>
    </citation>
    <scope>NUCLEOTIDE SEQUENCE [LARGE SCALE GENOMIC DNA]</scope>
    <source>
        <strain evidence="2 3">9006-11</strain>
    </source>
</reference>
<gene>
    <name evidence="2" type="ORF">A0H81_10313</name>
</gene>